<feature type="region of interest" description="Disordered" evidence="1">
    <location>
        <begin position="1"/>
        <end position="54"/>
    </location>
</feature>
<dbReference type="EMBL" id="BOMV01000128">
    <property type="protein sequence ID" value="GIF02281.1"/>
    <property type="molecule type" value="Genomic_DNA"/>
</dbReference>
<sequence>MHTADSALRSAATDDSLHDWRPNARATDRQSCSERRISEGNQGNNFRVPPSSGRQIDVPEFAVVSVPEALRGVFIPVSQPGHKPKDPDRRIARRTPKLDDLKRGHTLTVK</sequence>
<evidence type="ECO:0000313" key="3">
    <source>
        <dbReference type="Proteomes" id="UP000636960"/>
    </source>
</evidence>
<feature type="compositionally biased region" description="Basic and acidic residues" evidence="1">
    <location>
        <begin position="83"/>
        <end position="103"/>
    </location>
</feature>
<evidence type="ECO:0000256" key="1">
    <source>
        <dbReference type="SAM" id="MobiDB-lite"/>
    </source>
</evidence>
<comment type="caution">
    <text evidence="2">The sequence shown here is derived from an EMBL/GenBank/DDBJ whole genome shotgun (WGS) entry which is preliminary data.</text>
</comment>
<name>A0A919KB77_9ACTN</name>
<dbReference type="Proteomes" id="UP000636960">
    <property type="component" value="Unassembled WGS sequence"/>
</dbReference>
<accession>A0A919KB77</accession>
<feature type="region of interest" description="Disordered" evidence="1">
    <location>
        <begin position="76"/>
        <end position="110"/>
    </location>
</feature>
<evidence type="ECO:0000313" key="2">
    <source>
        <dbReference type="EMBL" id="GIF02281.1"/>
    </source>
</evidence>
<reference evidence="2" key="1">
    <citation type="submission" date="2021-01" db="EMBL/GenBank/DDBJ databases">
        <title>Whole genome shotgun sequence of Actinoplanes rishiriensis NBRC 108556.</title>
        <authorList>
            <person name="Komaki H."/>
            <person name="Tamura T."/>
        </authorList>
    </citation>
    <scope>NUCLEOTIDE SEQUENCE</scope>
    <source>
        <strain evidence="2">NBRC 108556</strain>
    </source>
</reference>
<feature type="compositionally biased region" description="Basic and acidic residues" evidence="1">
    <location>
        <begin position="15"/>
        <end position="38"/>
    </location>
</feature>
<organism evidence="2 3">
    <name type="scientific">Paractinoplanes rishiriensis</name>
    <dbReference type="NCBI Taxonomy" id="1050105"/>
    <lineage>
        <taxon>Bacteria</taxon>
        <taxon>Bacillati</taxon>
        <taxon>Actinomycetota</taxon>
        <taxon>Actinomycetes</taxon>
        <taxon>Micromonosporales</taxon>
        <taxon>Micromonosporaceae</taxon>
        <taxon>Paractinoplanes</taxon>
    </lineage>
</organism>
<proteinExistence type="predicted"/>
<protein>
    <submittedName>
        <fullName evidence="2">Uncharacterized protein</fullName>
    </submittedName>
</protein>
<gene>
    <name evidence="2" type="ORF">Ari01nite_97450</name>
</gene>
<keyword evidence="3" id="KW-1185">Reference proteome</keyword>
<dbReference type="AlphaFoldDB" id="A0A919KB77"/>